<protein>
    <submittedName>
        <fullName evidence="1">Uncharacterized protein</fullName>
    </submittedName>
</protein>
<reference evidence="1" key="1">
    <citation type="journal article" date="2012" name="PLoS ONE">
        <title>Gene sets for utilization of primary and secondary nutrition supplies in the distal gut of endangered iberian lynx.</title>
        <authorList>
            <person name="Alcaide M."/>
            <person name="Messina E."/>
            <person name="Richter M."/>
            <person name="Bargiela R."/>
            <person name="Peplies J."/>
            <person name="Huws S.A."/>
            <person name="Newbold C.J."/>
            <person name="Golyshin P.N."/>
            <person name="Simon M.A."/>
            <person name="Lopez G."/>
            <person name="Yakimov M.M."/>
            <person name="Ferrer M."/>
        </authorList>
    </citation>
    <scope>NUCLEOTIDE SEQUENCE</scope>
</reference>
<evidence type="ECO:0000313" key="1">
    <source>
        <dbReference type="EMBL" id="EJX01730.1"/>
    </source>
</evidence>
<dbReference type="AlphaFoldDB" id="J9GP54"/>
<proteinExistence type="predicted"/>
<organism evidence="1">
    <name type="scientific">gut metagenome</name>
    <dbReference type="NCBI Taxonomy" id="749906"/>
    <lineage>
        <taxon>unclassified sequences</taxon>
        <taxon>metagenomes</taxon>
        <taxon>organismal metagenomes</taxon>
    </lineage>
</organism>
<sequence>MSASASSVQAGERVFVGWFFGSQGERRILFKSEGIKNITS</sequence>
<accession>J9GP54</accession>
<dbReference type="EMBL" id="AMCI01002841">
    <property type="protein sequence ID" value="EJX01730.1"/>
    <property type="molecule type" value="Genomic_DNA"/>
</dbReference>
<comment type="caution">
    <text evidence="1">The sequence shown here is derived from an EMBL/GenBank/DDBJ whole genome shotgun (WGS) entry which is preliminary data.</text>
</comment>
<gene>
    <name evidence="1" type="ORF">EVA_10163</name>
</gene>
<name>J9GP54_9ZZZZ</name>